<evidence type="ECO:0000256" key="5">
    <source>
        <dbReference type="ARBA" id="ARBA00022781"/>
    </source>
</evidence>
<dbReference type="SUPFAM" id="SSF52943">
    <property type="entry name" value="ATP synthase (F1-ATPase), gamma subunit"/>
    <property type="match status" value="1"/>
</dbReference>
<dbReference type="InterPro" id="IPR023632">
    <property type="entry name" value="ATP_synth_F1_gsu_CS"/>
</dbReference>
<dbReference type="GO" id="GO:0046933">
    <property type="term" value="F:proton-transporting ATP synthase activity, rotational mechanism"/>
    <property type="evidence" value="ECO:0007669"/>
    <property type="project" value="UniProtKB-UniRule"/>
</dbReference>
<comment type="subunit">
    <text evidence="10">F-type ATPases have 2 components, CF(1) - the catalytic core - and CF(0) - the membrane proton channel. CF(1) has five subunits: alpha(3), beta(3), gamma(1), delta(1), epsilon(1). CF(0) has three main subunits: a, b and c.</text>
</comment>
<dbReference type="NCBIfam" id="TIGR01146">
    <property type="entry name" value="ATPsyn_F1gamma"/>
    <property type="match status" value="1"/>
</dbReference>
<organism evidence="11 12">
    <name type="scientific">Paramagnetospirillum marisnigri</name>
    <dbReference type="NCBI Taxonomy" id="1285242"/>
    <lineage>
        <taxon>Bacteria</taxon>
        <taxon>Pseudomonadati</taxon>
        <taxon>Pseudomonadota</taxon>
        <taxon>Alphaproteobacteria</taxon>
        <taxon>Rhodospirillales</taxon>
        <taxon>Magnetospirillaceae</taxon>
        <taxon>Paramagnetospirillum</taxon>
    </lineage>
</organism>
<comment type="function">
    <text evidence="1 10">Produces ATP from ADP in the presence of a proton gradient across the membrane. The gamma chain is believed to be important in regulating ATPase activity and the flow of protons through the CF(0) complex.</text>
</comment>
<dbReference type="InterPro" id="IPR035968">
    <property type="entry name" value="ATP_synth_F1_ATPase_gsu"/>
</dbReference>
<dbReference type="PANTHER" id="PTHR11693">
    <property type="entry name" value="ATP SYNTHASE GAMMA CHAIN"/>
    <property type="match status" value="1"/>
</dbReference>
<dbReference type="GO" id="GO:0045259">
    <property type="term" value="C:proton-transporting ATP synthase complex"/>
    <property type="evidence" value="ECO:0007669"/>
    <property type="project" value="UniProtKB-KW"/>
</dbReference>
<dbReference type="PIRSF" id="PIRSF039089">
    <property type="entry name" value="ATP_synthase_gamma"/>
    <property type="match status" value="1"/>
</dbReference>
<comment type="subcellular location">
    <subcellularLocation>
        <location evidence="10">Cell membrane</location>
        <topology evidence="10">Peripheral membrane protein</topology>
    </subcellularLocation>
    <subcellularLocation>
        <location evidence="2">Membrane</location>
        <topology evidence="2">Peripheral membrane protein</topology>
    </subcellularLocation>
</comment>
<keyword evidence="8 10" id="KW-0139">CF(1)</keyword>
<name>A0A178MZL9_9PROT</name>
<evidence type="ECO:0000256" key="1">
    <source>
        <dbReference type="ARBA" id="ARBA00003456"/>
    </source>
</evidence>
<gene>
    <name evidence="10" type="primary">atpG</name>
    <name evidence="11" type="ORF">A6A04_11330</name>
</gene>
<dbReference type="PANTHER" id="PTHR11693:SF22">
    <property type="entry name" value="ATP SYNTHASE SUBUNIT GAMMA, MITOCHONDRIAL"/>
    <property type="match status" value="1"/>
</dbReference>
<comment type="caution">
    <text evidence="11">The sequence shown here is derived from an EMBL/GenBank/DDBJ whole genome shotgun (WGS) entry which is preliminary data.</text>
</comment>
<dbReference type="RefSeq" id="WP_068489426.1">
    <property type="nucleotide sequence ID" value="NZ_LWQT01000020.1"/>
</dbReference>
<dbReference type="GO" id="GO:0005886">
    <property type="term" value="C:plasma membrane"/>
    <property type="evidence" value="ECO:0007669"/>
    <property type="project" value="UniProtKB-SubCell"/>
</dbReference>
<dbReference type="Gene3D" id="1.10.287.80">
    <property type="entry name" value="ATP synthase, gamma subunit, helix hairpin domain"/>
    <property type="match status" value="1"/>
</dbReference>
<evidence type="ECO:0000313" key="12">
    <source>
        <dbReference type="Proteomes" id="UP000078428"/>
    </source>
</evidence>
<keyword evidence="5 10" id="KW-0375">Hydrogen ion transport</keyword>
<dbReference type="OrthoDB" id="9812769at2"/>
<keyword evidence="12" id="KW-1185">Reference proteome</keyword>
<evidence type="ECO:0000256" key="6">
    <source>
        <dbReference type="ARBA" id="ARBA00023065"/>
    </source>
</evidence>
<proteinExistence type="inferred from homology"/>
<dbReference type="Proteomes" id="UP000078428">
    <property type="component" value="Unassembled WGS sequence"/>
</dbReference>
<comment type="similarity">
    <text evidence="3 10">Belongs to the ATPase gamma chain family.</text>
</comment>
<reference evidence="11 12" key="1">
    <citation type="submission" date="2016-04" db="EMBL/GenBank/DDBJ databases">
        <title>Draft genome sequence of freshwater magnetotactic bacteria Magnetospirillum marisnigri SP-1 and Magnetospirillum moscoviense BB-1.</title>
        <authorList>
            <person name="Koziaeva V."/>
            <person name="Dziuba M.V."/>
            <person name="Ivanov T.M."/>
            <person name="Kuznetsov B."/>
            <person name="Grouzdev D.S."/>
        </authorList>
    </citation>
    <scope>NUCLEOTIDE SEQUENCE [LARGE SCALE GENOMIC DNA]</scope>
    <source>
        <strain evidence="11 12">SP-1</strain>
    </source>
</reference>
<dbReference type="PRINTS" id="PR00126">
    <property type="entry name" value="ATPASEGAMMA"/>
</dbReference>
<evidence type="ECO:0000313" key="11">
    <source>
        <dbReference type="EMBL" id="OAN55244.1"/>
    </source>
</evidence>
<keyword evidence="4 10" id="KW-0813">Transport</keyword>
<dbReference type="Pfam" id="PF00231">
    <property type="entry name" value="ATP-synt"/>
    <property type="match status" value="1"/>
</dbReference>
<dbReference type="GO" id="GO:0042777">
    <property type="term" value="P:proton motive force-driven plasma membrane ATP synthesis"/>
    <property type="evidence" value="ECO:0007669"/>
    <property type="project" value="UniProtKB-UniRule"/>
</dbReference>
<dbReference type="NCBIfam" id="NF004146">
    <property type="entry name" value="PRK05621.1-4"/>
    <property type="match status" value="1"/>
</dbReference>
<dbReference type="GO" id="GO:0005524">
    <property type="term" value="F:ATP binding"/>
    <property type="evidence" value="ECO:0007669"/>
    <property type="project" value="UniProtKB-UniRule"/>
</dbReference>
<dbReference type="PROSITE" id="PS00153">
    <property type="entry name" value="ATPASE_GAMMA"/>
    <property type="match status" value="1"/>
</dbReference>
<dbReference type="InterPro" id="IPR000131">
    <property type="entry name" value="ATP_synth_F1_gsu"/>
</dbReference>
<evidence type="ECO:0000256" key="2">
    <source>
        <dbReference type="ARBA" id="ARBA00004170"/>
    </source>
</evidence>
<keyword evidence="10" id="KW-1003">Cell membrane</keyword>
<evidence type="ECO:0000256" key="8">
    <source>
        <dbReference type="ARBA" id="ARBA00023196"/>
    </source>
</evidence>
<dbReference type="FunFam" id="1.10.287.80:FF:000001">
    <property type="entry name" value="ATP synthase gamma chain"/>
    <property type="match status" value="1"/>
</dbReference>
<evidence type="ECO:0000256" key="7">
    <source>
        <dbReference type="ARBA" id="ARBA00023136"/>
    </source>
</evidence>
<dbReference type="STRING" id="1285242.A6A04_11330"/>
<keyword evidence="6 10" id="KW-0406">Ion transport</keyword>
<evidence type="ECO:0000256" key="10">
    <source>
        <dbReference type="HAMAP-Rule" id="MF_00815"/>
    </source>
</evidence>
<evidence type="ECO:0000256" key="3">
    <source>
        <dbReference type="ARBA" id="ARBA00007681"/>
    </source>
</evidence>
<accession>A0A178MZL9</accession>
<dbReference type="EMBL" id="LWQT01000020">
    <property type="protein sequence ID" value="OAN55244.1"/>
    <property type="molecule type" value="Genomic_DNA"/>
</dbReference>
<sequence length="294" mass="31944">MASLKDLRMKIVSVKSTRKITSAMKMVAASKLRRAQTAAEAARPFAERMERMLGTLAASLAGQSGAPKMLTGTGADKVHLLVAVTADRGLCGGFNSSIVRATKAMAADLLKQGKIVKIMPVGRKAREQLRRDYGQYMIEGFENLGRKGVVFAEADQVAEKISTLFDAEDFDVCTVIYNRFKSAIAQEVTRQQVIPFPVPAQATKADAGAKAIYEFEPGEEEILADILPRNLATQVFRALLESQASEQGARMTAMDNATRNAGEMINALAIKYNRSRQAQITKELIEIISGAEAL</sequence>
<dbReference type="CDD" id="cd12151">
    <property type="entry name" value="F1-ATPase_gamma"/>
    <property type="match status" value="1"/>
</dbReference>
<dbReference type="HAMAP" id="MF_00815">
    <property type="entry name" value="ATP_synth_gamma_bact"/>
    <property type="match status" value="1"/>
</dbReference>
<protein>
    <recommendedName>
        <fullName evidence="10">ATP synthase gamma chain</fullName>
    </recommendedName>
    <alternativeName>
        <fullName evidence="10">ATP synthase F1 sector gamma subunit</fullName>
    </alternativeName>
    <alternativeName>
        <fullName evidence="10">F-ATPase gamma subunit</fullName>
    </alternativeName>
</protein>
<dbReference type="AlphaFoldDB" id="A0A178MZL9"/>
<dbReference type="Gene3D" id="3.40.1380.10">
    <property type="match status" value="1"/>
</dbReference>
<evidence type="ECO:0000256" key="9">
    <source>
        <dbReference type="ARBA" id="ARBA00023310"/>
    </source>
</evidence>
<keyword evidence="9 10" id="KW-0066">ATP synthesis</keyword>
<keyword evidence="7 10" id="KW-0472">Membrane</keyword>
<evidence type="ECO:0000256" key="4">
    <source>
        <dbReference type="ARBA" id="ARBA00022448"/>
    </source>
</evidence>